<evidence type="ECO:0000256" key="21">
    <source>
        <dbReference type="SAM" id="MobiDB-lite"/>
    </source>
</evidence>
<gene>
    <name evidence="24" type="ORF">D9613_004315</name>
</gene>
<dbReference type="InterPro" id="IPR036756">
    <property type="entry name" value="H/ACA_rnp_Nop10_sf"/>
</dbReference>
<comment type="caution">
    <text evidence="24">The sequence shown here is derived from an EMBL/GenBank/DDBJ whole genome shotgun (WGS) entry which is preliminary data.</text>
</comment>
<evidence type="ECO:0000256" key="15">
    <source>
        <dbReference type="ARBA" id="ARBA00023274"/>
    </source>
</evidence>
<accession>A0A8H4QIL2</accession>
<evidence type="ECO:0000256" key="20">
    <source>
        <dbReference type="SAM" id="Coils"/>
    </source>
</evidence>
<proteinExistence type="inferred from homology"/>
<feature type="transmembrane region" description="Helical" evidence="22">
    <location>
        <begin position="1899"/>
        <end position="1920"/>
    </location>
</feature>
<feature type="compositionally biased region" description="Low complexity" evidence="21">
    <location>
        <begin position="1376"/>
        <end position="1390"/>
    </location>
</feature>
<feature type="transmembrane region" description="Helical" evidence="22">
    <location>
        <begin position="2779"/>
        <end position="2798"/>
    </location>
</feature>
<keyword evidence="8" id="KW-0132">Cell division</keyword>
<keyword evidence="22" id="KW-1133">Transmembrane helix</keyword>
<feature type="compositionally biased region" description="Polar residues" evidence="21">
    <location>
        <begin position="902"/>
        <end position="911"/>
    </location>
</feature>
<dbReference type="GO" id="GO:0005524">
    <property type="term" value="F:ATP binding"/>
    <property type="evidence" value="ECO:0007669"/>
    <property type="project" value="UniProtKB-KW"/>
</dbReference>
<keyword evidence="7" id="KW-0698">rRNA processing</keyword>
<dbReference type="InterPro" id="IPR003439">
    <property type="entry name" value="ABC_transporter-like_ATP-bd"/>
</dbReference>
<dbReference type="PROSITE" id="PS00211">
    <property type="entry name" value="ABC_TRANSPORTER_1"/>
    <property type="match status" value="2"/>
</dbReference>
<reference evidence="24 25" key="1">
    <citation type="submission" date="2019-12" db="EMBL/GenBank/DDBJ databases">
        <authorList>
            <person name="Floudas D."/>
            <person name="Bentzer J."/>
            <person name="Ahren D."/>
            <person name="Johansson T."/>
            <person name="Persson P."/>
            <person name="Tunlid A."/>
        </authorList>
    </citation>
    <scope>NUCLEOTIDE SEQUENCE [LARGE SCALE GENOMIC DNA]</scope>
    <source>
        <strain evidence="24 25">CBS 102.39</strain>
    </source>
</reference>
<evidence type="ECO:0000256" key="2">
    <source>
        <dbReference type="ARBA" id="ARBA00006005"/>
    </source>
</evidence>
<dbReference type="InterPro" id="IPR010935">
    <property type="entry name" value="SMC_hinge"/>
</dbReference>
<evidence type="ECO:0000256" key="6">
    <source>
        <dbReference type="ARBA" id="ARBA00022517"/>
    </source>
</evidence>
<feature type="transmembrane region" description="Helical" evidence="22">
    <location>
        <begin position="1961"/>
        <end position="1980"/>
    </location>
</feature>
<feature type="transmembrane region" description="Helical" evidence="22">
    <location>
        <begin position="2714"/>
        <end position="2737"/>
    </location>
</feature>
<dbReference type="SUPFAM" id="SSF57997">
    <property type="entry name" value="Tropomyosin"/>
    <property type="match status" value="1"/>
</dbReference>
<feature type="domain" description="ABC transporter" evidence="23">
    <location>
        <begin position="2899"/>
        <end position="3127"/>
    </location>
</feature>
<feature type="region of interest" description="Disordered" evidence="21">
    <location>
        <begin position="887"/>
        <end position="911"/>
    </location>
</feature>
<feature type="compositionally biased region" description="Polar residues" evidence="21">
    <location>
        <begin position="219"/>
        <end position="236"/>
    </location>
</feature>
<keyword evidence="6" id="KW-0690">Ribosome biogenesis</keyword>
<evidence type="ECO:0000313" key="24">
    <source>
        <dbReference type="EMBL" id="KAF4611410.1"/>
    </source>
</evidence>
<sequence length="3215" mass="354572">MHLMYTLDEAGNRIYTLKKMTDAGKITKSAHPARFSPDDKFSRHRVTIKKRYNIPSLPTSVMPPRRSSRATSAAAEAPAAEPLPAKRKRGSTVEPKVEEAEVPSKPPSRARRSTSSKPPSTSASKPKRSTRAKTSLPDLPESDNEEQEEDAPPPVKRARPSTDNVKVEQEDEDGPEPVQPKRGRRAASTQAKTADMDVDNEVQSKPTGRRTSARKPAVSSGSRASIGSAKSTQASGSAIVEGVEAEEDEEDVKPPVKGRRAPAKAKASKRAPSKAIQSDDEAEAELVPEDAMSVASEYEDEDGKPSKGKKGKAASARKGKEPAKKPMKTVVIADSDDDNDDVEPAPPVSRAKASPVKQPVVDMAPEAEEEGEEEKSLFEPPPMPAPSTLPTTMPEEPEGPRARLTIHKMALINFKSYAGRQEIGPFHKSFSSIVGPNGSGKSNTIDALLFVFGYRASKMRQGKISELIHNSANYPDLDECSVEVHFRDIIDLPGPDAFKVVPGSQLIVTRTAYKNNSSKYTINGRNETPNFQLFFPLTYTSAQGEVESIAQMKPKAPTEHEDGLLEYLEDIIGTSKYKEPIEVALVEMERLQEERQVKLNRLRLVEKDKIALEAQKKEAEDYLRLKNDHVRALSRQYQWYLWRGLEQEEKLAARLQSEKKALDELVEKNLGDIEHMEALRKHYDEREKTYEEVKAAAVAATKDLTSSERREVALQEKRKHAASRAKKLKKDVQGDTASMKTALNIIEDSTEKLQKEKKKVDEFEASLEEDERILESIRDSLKDKTQVFHDKIQIKQKELQPWTAKINDLEATIDVATSERDALAKKAEALKEQCKEADEALKALKEELETKGEQEEQLEAEKAQIKKDIQTFDAKLKTAQARVNEWKGKASSARNKVEEAKSNQSENRSRNNVLDFLNRKKDANQIEGFHGRLGSLGTIPDKYDVAISTACGGGLNNMVVDTVENGQKCIELLRQNNAGRASFMVLAKLSKHGMTDIFPTPENVPRLFDLVKPKSPEYAPAFFKAIGNTLVAKDIDQANRIAFADNRRFRVVTLDGALIETSGAMSGGGSTPSRGAMSSKFAAASVSPQVLATYERDNQQAAQQLQQATDELRGLESELDNLKRREPQIEMSLQKVRMDIENVKRRTAEAEKRVRDLNAQNKPNSGDLARISKLQKEISATEKELASLNEKSGAIEEDIKELETKILEIGGSKLLTQKSKVEGLRLHLQLANEEITKAEMAKAKAEKDVVKLEASITTNSKNLDVAQREAETFEAEIVELSNYISELREQVESAQIAEENSREDLDKLKNKLAKQEQVIAAFRQEEMQLKQTITDTEKEIKENDRGIEHYNNLHDKLTLEDIDEDDEDEEEEEAAAGDVDQQAGDQQGEDAPVKMEGVEAAPKPAKKESSHELHMYQAEELRKMRKEQLLADAAYLEEQIKKAKPDLSVLKEYKQREAEFFKRAKDLDAITADRDAQKAVYDGWRKQRLDEFMAGFSLISMKLKEMYQMITLGGNAELELVDSLDPFSEGIIFSVMPPKKSWKNIVNLSGGEKTLSSLALVFALHVFKPTPLYFMDEIDAALDFRNVSIVANYIKDRTKNAQFIIISLRNDMFELSHRLIGIYKTSNQTRSISIDNHSLHTTIPPPTPGAPLNLLRCLILPIAYGIFLAFAPTFFSERNDVGIGSAIPIFHLEDHYNGKSPIVWVDATGGTGYLQVSAIMDHVTANFTERQRAGVTQVKDEDELLSKCISNLNNASPCFIAISFNHIPTSSSADNSSFDYTIRADYGAYRIDVGKHTSDFETKVVPTQWAIDSAITELTTGKQTPQILQMPYTHETNDNTDTSSRLFFLALMGSFGGVTFLLALTGITYQLAGGLALERATLLTSHMQAMGALDSSRILSWYTTIVALYLPTWIILGGIWKATLFVKTNTGLLVLTTVITGLGLASFSCIVSVPFSKSPQLAAVVATGAAIVLAVVPLAIDENTNTVAPPVLSFFFPSMFFVFMIKDFSGFEIESLPGNINTRDPNYNFLATPMVITAAIAIVFWPCVAVYWERWMYGVSNPSSSESWWSRKTSTTGPYSLTGISLRNVQKKFNSSMFRRKSRDVVAVADLTLDIPAYGIFVLLGANGAGKSTTLSILGGLTKASGGSVTFSGSEARPPRGTIGIVPQKNVLFPELSCLQTLRLWNAIKADGYQSEEEIQQLIRDCDLQSKMHEPAGTLSGGQKRKLQLAIGLVGGSKIILVDECTSGVDPLSRRALWRTLTAYREERTIILTTHFLDEADFLADRIAVLAAPGKLIAADTPVALKSTMGEGYTITVRSHSDNASRLLDAICTVAPDSTMSFPDMDSVSYHLKTKDTSTTAAALRLIENGKAEYGISSYDVSGTTIEDIFLDLVAQDELEAREPAMKQLESTTTPYAEKAAFTLSSGKVRSSWEQALTIFYKRVLIARRSWLPPLLALAVGISGAWWPIRFVNGGVASCAHVVPQSDVSFTRWPPFLNNHTIPVSPPALLQQINASLPELFINQILVLNPPGTFPDPPPYNPFFTVPDKQALLEYVNANYLSFTADGALFMDFDKNDFLLAYSIGPDSLTYFSIASNLFFARALNESTGVTTGSREIIASFLALPSVSDESLLTLEWLAVFGAAMVVFPAFFSIYIAKERHSSVQAMQLSNGLSNPLGLWLGHLFFDSMFTVIIASVIAIVYSVVRHKFQGIGYLWLIICLYGFASTLFAYIVAIGVKSPLGAFAIVVISQFFIYLLYLTGYIVTLFSGNPQTIQHTFTVIHFTTALAAPIISLVRAAMISTNQFSLACDGEHVARGTALGAIERFGGPILYLFIWILVLLFVLAKIDSGGKLRLWPPFGRFSRKTNTDGGGMSSKAAADDDVANEIDQALSFSNTDPLRVLNVSKYFGKNKAVDDVTFTIPQNSVFVMLGPNGAGKTTTLDIIRGSLTPDSGDVLVKGTSTLTDIKKARLSFGVCPQFTAMDAQLTVQEHLRIYGKLRGLTNAELDSDVAVVMQATGLDIYHDRLATKLSGGNQRKLALAIALMGNPSVILVDEYSTGIDAKMKRELWAVLKQATSDKSVLLTTHSMEEASYLATKVGIISQRMLAIGTPDDLASRNESYEVHFSCQTREEFLKVQQVMAKMPGARMVDDVATRFEVPLGAQPESADSNSKSITSVASIFEILSREKDFPEFTVGKSSLETAFIRVINSNSSEQ</sequence>
<dbReference type="PANTHER" id="PTHR18937:SF172">
    <property type="entry name" value="STRUCTURAL MAINTENANCE OF CHROMOSOMES PROTEIN"/>
    <property type="match status" value="1"/>
</dbReference>
<dbReference type="SUPFAM" id="SSF144210">
    <property type="entry name" value="Nop10-like SnoRNP"/>
    <property type="match status" value="1"/>
</dbReference>
<feature type="transmembrane region" description="Helical" evidence="22">
    <location>
        <begin position="2029"/>
        <end position="2052"/>
    </location>
</feature>
<dbReference type="PROSITE" id="PS50893">
    <property type="entry name" value="ABC_TRANSPORTER_2"/>
    <property type="match status" value="2"/>
</dbReference>
<feature type="transmembrane region" description="Helical" evidence="22">
    <location>
        <begin position="1846"/>
        <end position="1869"/>
    </location>
</feature>
<dbReference type="SMART" id="SM00382">
    <property type="entry name" value="AAA"/>
    <property type="match status" value="2"/>
</dbReference>
<dbReference type="EMBL" id="JAACJL010000057">
    <property type="protein sequence ID" value="KAF4611410.1"/>
    <property type="molecule type" value="Genomic_DNA"/>
</dbReference>
<dbReference type="SUPFAM" id="SSF75553">
    <property type="entry name" value="Smc hinge domain"/>
    <property type="match status" value="1"/>
</dbReference>
<feature type="compositionally biased region" description="Basic residues" evidence="21">
    <location>
        <begin position="256"/>
        <end position="272"/>
    </location>
</feature>
<dbReference type="GO" id="GO:0001522">
    <property type="term" value="P:pseudouridine synthesis"/>
    <property type="evidence" value="ECO:0007669"/>
    <property type="project" value="InterPro"/>
</dbReference>
<evidence type="ECO:0000256" key="3">
    <source>
        <dbReference type="ARBA" id="ARBA00009462"/>
    </source>
</evidence>
<dbReference type="CDD" id="cd03263">
    <property type="entry name" value="ABC_subfamily_A"/>
    <property type="match status" value="2"/>
</dbReference>
<feature type="transmembrane region" description="Helical" evidence="22">
    <location>
        <begin position="1987"/>
        <end position="2009"/>
    </location>
</feature>
<evidence type="ECO:0000256" key="17">
    <source>
        <dbReference type="ARBA" id="ARBA00030185"/>
    </source>
</evidence>
<keyword evidence="10" id="KW-0498">Mitosis</keyword>
<evidence type="ECO:0000256" key="19">
    <source>
        <dbReference type="ARBA" id="ARBA00032266"/>
    </source>
</evidence>
<keyword evidence="13" id="KW-0226">DNA condensation</keyword>
<dbReference type="InterPro" id="IPR017871">
    <property type="entry name" value="ABC_transporter-like_CS"/>
</dbReference>
<dbReference type="Gene3D" id="4.10.80.300">
    <property type="match status" value="1"/>
</dbReference>
<feature type="transmembrane region" description="Helical" evidence="22">
    <location>
        <begin position="1658"/>
        <end position="1675"/>
    </location>
</feature>
<dbReference type="InterPro" id="IPR003593">
    <property type="entry name" value="AAA+_ATPase"/>
</dbReference>
<keyword evidence="14" id="KW-0539">Nucleus</keyword>
<evidence type="ECO:0000313" key="25">
    <source>
        <dbReference type="Proteomes" id="UP000521872"/>
    </source>
</evidence>
<keyword evidence="22" id="KW-0812">Transmembrane</keyword>
<dbReference type="Pfam" id="PF06470">
    <property type="entry name" value="SMC_hinge"/>
    <property type="match status" value="1"/>
</dbReference>
<dbReference type="Gene3D" id="1.20.1060.20">
    <property type="match status" value="1"/>
</dbReference>
<feature type="transmembrane region" description="Helical" evidence="22">
    <location>
        <begin position="2826"/>
        <end position="2845"/>
    </location>
</feature>
<dbReference type="GO" id="GO:0051301">
    <property type="term" value="P:cell division"/>
    <property type="evidence" value="ECO:0007669"/>
    <property type="project" value="UniProtKB-KW"/>
</dbReference>
<evidence type="ECO:0000256" key="16">
    <source>
        <dbReference type="ARBA" id="ARBA00023306"/>
    </source>
</evidence>
<dbReference type="Pfam" id="PF02463">
    <property type="entry name" value="SMC_N"/>
    <property type="match status" value="2"/>
</dbReference>
<dbReference type="SMART" id="SM00968">
    <property type="entry name" value="SMC_hinge"/>
    <property type="match status" value="1"/>
</dbReference>
<evidence type="ECO:0000256" key="18">
    <source>
        <dbReference type="ARBA" id="ARBA00031779"/>
    </source>
</evidence>
<evidence type="ECO:0000256" key="9">
    <source>
        <dbReference type="ARBA" id="ARBA00022741"/>
    </source>
</evidence>
<evidence type="ECO:0000256" key="8">
    <source>
        <dbReference type="ARBA" id="ARBA00022618"/>
    </source>
</evidence>
<dbReference type="GO" id="GO:0016887">
    <property type="term" value="F:ATP hydrolysis activity"/>
    <property type="evidence" value="ECO:0007669"/>
    <property type="project" value="InterPro"/>
</dbReference>
<dbReference type="Gene3D" id="3.40.50.300">
    <property type="entry name" value="P-loop containing nucleotide triphosphate hydrolases"/>
    <property type="match status" value="4"/>
</dbReference>
<dbReference type="InterPro" id="IPR003395">
    <property type="entry name" value="RecF/RecN/SMC_N"/>
</dbReference>
<dbReference type="InterPro" id="IPR027417">
    <property type="entry name" value="P-loop_NTPase"/>
</dbReference>
<dbReference type="GO" id="GO:0005634">
    <property type="term" value="C:nucleus"/>
    <property type="evidence" value="ECO:0007669"/>
    <property type="project" value="UniProtKB-SubCell"/>
</dbReference>
<feature type="compositionally biased region" description="Low complexity" evidence="21">
    <location>
        <begin position="63"/>
        <end position="83"/>
    </location>
</feature>
<feature type="transmembrane region" description="Helical" evidence="22">
    <location>
        <begin position="2105"/>
        <end position="2126"/>
    </location>
</feature>
<dbReference type="Proteomes" id="UP000521872">
    <property type="component" value="Unassembled WGS sequence"/>
</dbReference>
<feature type="compositionally biased region" description="Low complexity" evidence="21">
    <location>
        <begin position="115"/>
        <end position="124"/>
    </location>
</feature>
<comment type="subcellular location">
    <subcellularLocation>
        <location evidence="1">Nucleus</location>
    </subcellularLocation>
</comment>
<name>A0A8H4QIL2_9AGAR</name>
<feature type="transmembrane region" description="Helical" evidence="22">
    <location>
        <begin position="2637"/>
        <end position="2657"/>
    </location>
</feature>
<feature type="domain" description="ABC transporter" evidence="23">
    <location>
        <begin position="2084"/>
        <end position="2317"/>
    </location>
</feature>
<feature type="compositionally biased region" description="Basic residues" evidence="21">
    <location>
        <begin position="306"/>
        <end position="317"/>
    </location>
</feature>
<comment type="similarity">
    <text evidence="2">Belongs to the SMC family. SMC4 subfamily.</text>
</comment>
<dbReference type="InterPro" id="IPR036277">
    <property type="entry name" value="SMC_hinge_sf"/>
</dbReference>
<evidence type="ECO:0000256" key="7">
    <source>
        <dbReference type="ARBA" id="ARBA00022552"/>
    </source>
</evidence>
<feature type="transmembrane region" description="Helical" evidence="22">
    <location>
        <begin position="1932"/>
        <end position="1955"/>
    </location>
</feature>
<keyword evidence="16" id="KW-0131">Cell cycle</keyword>
<dbReference type="GO" id="GO:0000796">
    <property type="term" value="C:condensin complex"/>
    <property type="evidence" value="ECO:0007669"/>
    <property type="project" value="TreeGrafter"/>
</dbReference>
<dbReference type="PANTHER" id="PTHR18937">
    <property type="entry name" value="STRUCTURAL MAINTENANCE OF CHROMOSOMES SMC FAMILY MEMBER"/>
    <property type="match status" value="1"/>
</dbReference>
<feature type="region of interest" description="Disordered" evidence="21">
    <location>
        <begin position="51"/>
        <end position="399"/>
    </location>
</feature>
<keyword evidence="9" id="KW-0547">Nucleotide-binding</keyword>
<feature type="compositionally biased region" description="Acidic residues" evidence="21">
    <location>
        <begin position="334"/>
        <end position="343"/>
    </location>
</feature>
<feature type="compositionally biased region" description="Acidic residues" evidence="21">
    <location>
        <begin position="278"/>
        <end position="288"/>
    </location>
</feature>
<feature type="coiled-coil region" evidence="20">
    <location>
        <begin position="581"/>
        <end position="696"/>
    </location>
</feature>
<feature type="coiled-coil region" evidence="20">
    <location>
        <begin position="739"/>
        <end position="780"/>
    </location>
</feature>
<feature type="transmembrane region" description="Helical" evidence="22">
    <location>
        <begin position="2743"/>
        <end position="2767"/>
    </location>
</feature>
<dbReference type="Gene3D" id="3.30.70.1620">
    <property type="match status" value="1"/>
</dbReference>
<protein>
    <recommendedName>
        <fullName evidence="5">H/ACA ribonucleoprotein complex subunit NOP10</fullName>
    </recommendedName>
    <alternativeName>
        <fullName evidence="17">Nucleolar protein 10</fullName>
    </alternativeName>
    <alternativeName>
        <fullName evidence="18">Nucleolar protein family A member 3</fullName>
    </alternativeName>
    <alternativeName>
        <fullName evidence="4">Structural maintenance of chromosomes protein 4</fullName>
    </alternativeName>
    <alternativeName>
        <fullName evidence="19">snoRNP protein NOP10</fullName>
    </alternativeName>
</protein>
<evidence type="ECO:0000256" key="12">
    <source>
        <dbReference type="ARBA" id="ARBA00023054"/>
    </source>
</evidence>
<dbReference type="Pfam" id="PF04135">
    <property type="entry name" value="Nop10p"/>
    <property type="match status" value="1"/>
</dbReference>
<keyword evidence="15" id="KW-0687">Ribonucleoprotein</keyword>
<feature type="region of interest" description="Disordered" evidence="21">
    <location>
        <begin position="1335"/>
        <end position="1412"/>
    </location>
</feature>
<comment type="similarity">
    <text evidence="3">Belongs to the NOP10 family.</text>
</comment>
<feature type="compositionally biased region" description="Acidic residues" evidence="21">
    <location>
        <begin position="1360"/>
        <end position="1375"/>
    </location>
</feature>
<feature type="compositionally biased region" description="Basic and acidic residues" evidence="21">
    <location>
        <begin position="1335"/>
        <end position="1359"/>
    </location>
</feature>
<keyword evidence="11" id="KW-0067">ATP-binding</keyword>
<keyword evidence="22" id="KW-0472">Membrane</keyword>
<feature type="compositionally biased region" description="Acidic residues" evidence="21">
    <location>
        <begin position="140"/>
        <end position="151"/>
    </location>
</feature>
<organism evidence="24 25">
    <name type="scientific">Agrocybe pediades</name>
    <dbReference type="NCBI Taxonomy" id="84607"/>
    <lineage>
        <taxon>Eukaryota</taxon>
        <taxon>Fungi</taxon>
        <taxon>Dikarya</taxon>
        <taxon>Basidiomycota</taxon>
        <taxon>Agaricomycotina</taxon>
        <taxon>Agaricomycetes</taxon>
        <taxon>Agaricomycetidae</taxon>
        <taxon>Agaricales</taxon>
        <taxon>Agaricineae</taxon>
        <taxon>Strophariaceae</taxon>
        <taxon>Agrocybe</taxon>
    </lineage>
</organism>
<dbReference type="GO" id="GO:1990904">
    <property type="term" value="C:ribonucleoprotein complex"/>
    <property type="evidence" value="ECO:0007669"/>
    <property type="project" value="UniProtKB-KW"/>
</dbReference>
<keyword evidence="25" id="KW-1185">Reference proteome</keyword>
<dbReference type="FunFam" id="3.40.50.300:FF:000481">
    <property type="entry name" value="Structural maintenance of chromosomes 4"/>
    <property type="match status" value="1"/>
</dbReference>
<evidence type="ECO:0000256" key="10">
    <source>
        <dbReference type="ARBA" id="ARBA00022776"/>
    </source>
</evidence>
<evidence type="ECO:0000256" key="4">
    <source>
        <dbReference type="ARBA" id="ARBA00018693"/>
    </source>
</evidence>
<evidence type="ECO:0000259" key="23">
    <source>
        <dbReference type="PROSITE" id="PS50893"/>
    </source>
</evidence>
<dbReference type="GO" id="GO:0006364">
    <property type="term" value="P:rRNA processing"/>
    <property type="evidence" value="ECO:0007669"/>
    <property type="project" value="UniProtKB-KW"/>
</dbReference>
<dbReference type="Pfam" id="PF00005">
    <property type="entry name" value="ABC_tran"/>
    <property type="match status" value="2"/>
</dbReference>
<evidence type="ECO:0000256" key="22">
    <source>
        <dbReference type="SAM" id="Phobius"/>
    </source>
</evidence>
<keyword evidence="12 20" id="KW-0175">Coiled coil</keyword>
<evidence type="ECO:0000256" key="1">
    <source>
        <dbReference type="ARBA" id="ARBA00004123"/>
    </source>
</evidence>
<dbReference type="InterPro" id="IPR007264">
    <property type="entry name" value="H/ACA_rnp_Nop10"/>
</dbReference>
<evidence type="ECO:0000256" key="11">
    <source>
        <dbReference type="ARBA" id="ARBA00022840"/>
    </source>
</evidence>
<feature type="transmembrane region" description="Helical" evidence="22">
    <location>
        <begin position="2677"/>
        <end position="2702"/>
    </location>
</feature>
<dbReference type="GO" id="GO:0030515">
    <property type="term" value="F:snoRNA binding"/>
    <property type="evidence" value="ECO:0007669"/>
    <property type="project" value="InterPro"/>
</dbReference>
<evidence type="ECO:0000256" key="13">
    <source>
        <dbReference type="ARBA" id="ARBA00023067"/>
    </source>
</evidence>
<evidence type="ECO:0000256" key="5">
    <source>
        <dbReference type="ARBA" id="ARBA00021838"/>
    </source>
</evidence>
<dbReference type="SUPFAM" id="SSF52540">
    <property type="entry name" value="P-loop containing nucleoside triphosphate hydrolases"/>
    <property type="match status" value="3"/>
</dbReference>
<dbReference type="GO" id="GO:0007076">
    <property type="term" value="P:mitotic chromosome condensation"/>
    <property type="evidence" value="ECO:0007669"/>
    <property type="project" value="TreeGrafter"/>
</dbReference>
<evidence type="ECO:0000256" key="14">
    <source>
        <dbReference type="ARBA" id="ARBA00023242"/>
    </source>
</evidence>